<dbReference type="PANTHER" id="PTHR48101">
    <property type="entry name" value="METHYLMALONYL-COA MUTASE, MITOCHONDRIAL-RELATED"/>
    <property type="match status" value="1"/>
</dbReference>
<organism evidence="9">
    <name type="scientific">Amphimedon queenslandica</name>
    <name type="common">Sponge</name>
    <dbReference type="NCBI Taxonomy" id="400682"/>
    <lineage>
        <taxon>Eukaryota</taxon>
        <taxon>Metazoa</taxon>
        <taxon>Porifera</taxon>
        <taxon>Demospongiae</taxon>
        <taxon>Heteroscleromorpha</taxon>
        <taxon>Haplosclerida</taxon>
        <taxon>Niphatidae</taxon>
        <taxon>Amphimedon</taxon>
    </lineage>
</organism>
<dbReference type="PROSITE" id="PS00544">
    <property type="entry name" value="METMALONYL_COA_MUTASE"/>
    <property type="match status" value="1"/>
</dbReference>
<dbReference type="GO" id="GO:0019678">
    <property type="term" value="P:propionate metabolic process, methylmalonyl pathway"/>
    <property type="evidence" value="ECO:0007669"/>
    <property type="project" value="TreeGrafter"/>
</dbReference>
<dbReference type="PANTHER" id="PTHR48101:SF4">
    <property type="entry name" value="METHYLMALONYL-COA MUTASE, MITOCHONDRIAL"/>
    <property type="match status" value="1"/>
</dbReference>
<evidence type="ECO:0000256" key="7">
    <source>
        <dbReference type="ARBA" id="ARBA00023285"/>
    </source>
</evidence>
<evidence type="ECO:0000256" key="3">
    <source>
        <dbReference type="ARBA" id="ARBA00012398"/>
    </source>
</evidence>
<dbReference type="FunFam" id="3.20.20.240:FF:000002">
    <property type="entry name" value="Methylmalonyl-CoA mutase, mitochondrial"/>
    <property type="match status" value="1"/>
</dbReference>
<keyword evidence="10" id="KW-1185">Reference proteome</keyword>
<reference evidence="9" key="2">
    <citation type="submission" date="2017-05" db="UniProtKB">
        <authorList>
            <consortium name="EnsemblMetazoa"/>
        </authorList>
    </citation>
    <scope>IDENTIFICATION</scope>
</reference>
<comment type="cofactor">
    <cofactor evidence="1">
        <name>adenosylcob(III)alamin</name>
        <dbReference type="ChEBI" id="CHEBI:18408"/>
    </cofactor>
</comment>
<evidence type="ECO:0000313" key="9">
    <source>
        <dbReference type="EnsemblMetazoa" id="Aqu2.1.41452_001"/>
    </source>
</evidence>
<dbReference type="Pfam" id="PF01642">
    <property type="entry name" value="MM_CoA_mutase"/>
    <property type="match status" value="1"/>
</dbReference>
<dbReference type="Gene3D" id="3.20.20.240">
    <property type="entry name" value="Methylmalonyl-CoA mutase"/>
    <property type="match status" value="1"/>
</dbReference>
<dbReference type="EnsemblMetazoa" id="XM_003383455.3">
    <property type="protein sequence ID" value="XP_003383503.1"/>
    <property type="gene ID" value="LOC100636482"/>
</dbReference>
<evidence type="ECO:0000256" key="2">
    <source>
        <dbReference type="ARBA" id="ARBA00008465"/>
    </source>
</evidence>
<dbReference type="InterPro" id="IPR006158">
    <property type="entry name" value="Cobalamin-bd"/>
</dbReference>
<dbReference type="STRING" id="400682.A0A1X7VN06"/>
<dbReference type="InterPro" id="IPR058549">
    <property type="entry name" value="MeMalonylCoA_mutase_a/b_site"/>
</dbReference>
<name>A0A1X7VN06_AMPQE</name>
<dbReference type="Gene3D" id="3.40.50.280">
    <property type="entry name" value="Cobalamin-binding domain"/>
    <property type="match status" value="1"/>
</dbReference>
<evidence type="ECO:0000259" key="8">
    <source>
        <dbReference type="PROSITE" id="PS51332"/>
    </source>
</evidence>
<dbReference type="CDD" id="cd03679">
    <property type="entry name" value="MM_CoA_mutase_alpha_like"/>
    <property type="match status" value="1"/>
</dbReference>
<dbReference type="InterPro" id="IPR006159">
    <property type="entry name" value="Acid_CoA_mut_C"/>
</dbReference>
<dbReference type="SUPFAM" id="SSF51703">
    <property type="entry name" value="Cobalamin (vitamin B12)-dependent enzymes"/>
    <property type="match status" value="1"/>
</dbReference>
<keyword evidence="6" id="KW-0413">Isomerase</keyword>
<dbReference type="Pfam" id="PF02310">
    <property type="entry name" value="B12-binding"/>
    <property type="match status" value="1"/>
</dbReference>
<accession>A0A1X7VN06</accession>
<dbReference type="GO" id="GO:0031419">
    <property type="term" value="F:cobalamin binding"/>
    <property type="evidence" value="ECO:0007669"/>
    <property type="project" value="UniProtKB-KW"/>
</dbReference>
<dbReference type="InterPro" id="IPR006099">
    <property type="entry name" value="MeMalonylCoA_mutase_a/b_cat"/>
</dbReference>
<feature type="domain" description="B12-binding" evidence="8">
    <location>
        <begin position="618"/>
        <end position="747"/>
    </location>
</feature>
<dbReference type="InParanoid" id="A0A1X7VN06"/>
<dbReference type="InterPro" id="IPR016176">
    <property type="entry name" value="Cbl-dep_enz_cat"/>
</dbReference>
<dbReference type="Proteomes" id="UP000007879">
    <property type="component" value="Unassembled WGS sequence"/>
</dbReference>
<dbReference type="EC" id="5.4.99.2" evidence="3"/>
<dbReference type="CDD" id="cd02071">
    <property type="entry name" value="MM_CoA_mut_B12_BD"/>
    <property type="match status" value="1"/>
</dbReference>
<dbReference type="NCBIfam" id="TIGR00641">
    <property type="entry name" value="acid_CoA_mut_N"/>
    <property type="match status" value="1"/>
</dbReference>
<dbReference type="InterPro" id="IPR006098">
    <property type="entry name" value="MMCoA_mutase_a_cat"/>
</dbReference>
<dbReference type="EnsemblMetazoa" id="Aqu2.1.41452_001">
    <property type="protein sequence ID" value="Aqu2.1.41452_001"/>
    <property type="gene ID" value="Aqu2.1.41452"/>
</dbReference>
<dbReference type="eggNOG" id="ENOG502QQ7X">
    <property type="taxonomic scope" value="Eukaryota"/>
</dbReference>
<dbReference type="InterPro" id="IPR036724">
    <property type="entry name" value="Cobalamin-bd_sf"/>
</dbReference>
<dbReference type="KEGG" id="aqu:100636482"/>
<dbReference type="GO" id="GO:0005739">
    <property type="term" value="C:mitochondrion"/>
    <property type="evidence" value="ECO:0007669"/>
    <property type="project" value="TreeGrafter"/>
</dbReference>
<keyword evidence="5" id="KW-0479">Metal-binding</keyword>
<reference evidence="10" key="1">
    <citation type="journal article" date="2010" name="Nature">
        <title>The Amphimedon queenslandica genome and the evolution of animal complexity.</title>
        <authorList>
            <person name="Srivastava M."/>
            <person name="Simakov O."/>
            <person name="Chapman J."/>
            <person name="Fahey B."/>
            <person name="Gauthier M.E."/>
            <person name="Mitros T."/>
            <person name="Richards G.S."/>
            <person name="Conaco C."/>
            <person name="Dacre M."/>
            <person name="Hellsten U."/>
            <person name="Larroux C."/>
            <person name="Putnam N.H."/>
            <person name="Stanke M."/>
            <person name="Adamska M."/>
            <person name="Darling A."/>
            <person name="Degnan S.M."/>
            <person name="Oakley T.H."/>
            <person name="Plachetzki D.C."/>
            <person name="Zhai Y."/>
            <person name="Adamski M."/>
            <person name="Calcino A."/>
            <person name="Cummins S.F."/>
            <person name="Goodstein D.M."/>
            <person name="Harris C."/>
            <person name="Jackson D.J."/>
            <person name="Leys S.P."/>
            <person name="Shu S."/>
            <person name="Woodcroft B.J."/>
            <person name="Vervoort M."/>
            <person name="Kosik K.S."/>
            <person name="Manning G."/>
            <person name="Degnan B.M."/>
            <person name="Rokhsar D.S."/>
        </authorList>
    </citation>
    <scope>NUCLEOTIDE SEQUENCE [LARGE SCALE GENOMIC DNA]</scope>
</reference>
<dbReference type="GO" id="GO:0046872">
    <property type="term" value="F:metal ion binding"/>
    <property type="evidence" value="ECO:0007669"/>
    <property type="project" value="UniProtKB-KW"/>
</dbReference>
<evidence type="ECO:0000313" key="10">
    <source>
        <dbReference type="Proteomes" id="UP000007879"/>
    </source>
</evidence>
<gene>
    <name evidence="9" type="primary">100636482</name>
</gene>
<evidence type="ECO:0000256" key="4">
    <source>
        <dbReference type="ARBA" id="ARBA00022628"/>
    </source>
</evidence>
<comment type="similarity">
    <text evidence="2">Belongs to the methylmalonyl-CoA mutase family.</text>
</comment>
<protein>
    <recommendedName>
        <fullName evidence="3">methylmalonyl-CoA mutase</fullName>
        <ecNumber evidence="3">5.4.99.2</ecNumber>
    </recommendedName>
</protein>
<dbReference type="NCBIfam" id="NF006944">
    <property type="entry name" value="PRK09426.1"/>
    <property type="match status" value="1"/>
</dbReference>
<keyword evidence="4" id="KW-0846">Cobalamin</keyword>
<evidence type="ECO:0000256" key="1">
    <source>
        <dbReference type="ARBA" id="ARBA00001922"/>
    </source>
</evidence>
<keyword evidence="7" id="KW-0170">Cobalt</keyword>
<dbReference type="SUPFAM" id="SSF52242">
    <property type="entry name" value="Cobalamin (vitamin B12)-binding domain"/>
    <property type="match status" value="1"/>
</dbReference>
<dbReference type="GO" id="GO:0004494">
    <property type="term" value="F:methylmalonyl-CoA mutase activity"/>
    <property type="evidence" value="ECO:0007669"/>
    <property type="project" value="UniProtKB-EC"/>
</dbReference>
<dbReference type="AlphaFoldDB" id="A0A1X7VN06"/>
<proteinExistence type="inferred from homology"/>
<dbReference type="OrthoDB" id="10035089at2759"/>
<evidence type="ECO:0000256" key="5">
    <source>
        <dbReference type="ARBA" id="ARBA00022723"/>
    </source>
</evidence>
<dbReference type="PROSITE" id="PS51332">
    <property type="entry name" value="B12_BINDING"/>
    <property type="match status" value="1"/>
</dbReference>
<sequence>MCAQVSCSLSFLTRSVRNVRGYSEWLKNRRYFCSEASGAGSLDAEWFELAKKQLKGKDPNQTLTWHTPEGISIKPLYTKDDTSRLESEIPGKYPFTRGPYPTMYTHRPWTIRQYAGFSTVEESNKFYKANIKAGQQGLSVAFDLPTHRGYDSDNPIAIGDVGMAGVAVDSVEDMKILFNEIPLDTMSVSMTMNGAVLPVLAMYIVAAEEQGASQDKLSGTIQNDILKEFMVRNTYIYPPEFSMKIVGDIFAYTSKNMPRYNSISISGYHMQEAGADAVQELAFTIADGLEYCRTGLKAGIDIDSFAPRLSFFWGIGMNFYMEIAKMRAARRLWAHLVSSHFNAKNQRSLQLRVHCQTSGWSLTEQDPYNNIVRTAIEGMAAVFGGTQSLHTNSFDEALALPTPFSARIARNTQIIIQEETGIPKVADPWGGSFMMESLTEEVYQSALKIINEIEEMGGMATAVAQGWPKLKIEEAASKKQARIDSGQEVIVGVNKYRLEAEEPVDVLSIDNSKVIETQINKLKQIYATRDGEAVQSALNNLTACARGEGGNLLELSIQAARARCTVGEISDSLEAVHGRHVAAIRTVTGAYVNEYGEAEEIEKAQERVKDFESKEGRRPRVLVAKVGEDGHDRGYKVIASGFTDLGFDVDIGPLFSTPTQVAQQAVDADVHVIGISSLAGAHKVLVPKVIEELKTRGRDDILVVCGGVIPPQDYQRLYDIGVTAIYGPGTSLPKAALELVDLLSKRH</sequence>
<evidence type="ECO:0000256" key="6">
    <source>
        <dbReference type="ARBA" id="ARBA00023235"/>
    </source>
</evidence>
<dbReference type="NCBIfam" id="TIGR00640">
    <property type="entry name" value="acid_CoA_mut_C"/>
    <property type="match status" value="1"/>
</dbReference>